<feature type="domain" description="ABC transmembrane type-1" evidence="8">
    <location>
        <begin position="65"/>
        <end position="248"/>
    </location>
</feature>
<dbReference type="InterPro" id="IPR035906">
    <property type="entry name" value="MetI-like_sf"/>
</dbReference>
<dbReference type="InterPro" id="IPR000515">
    <property type="entry name" value="MetI-like"/>
</dbReference>
<feature type="transmembrane region" description="Helical" evidence="7">
    <location>
        <begin position="466"/>
        <end position="483"/>
    </location>
</feature>
<dbReference type="PANTHER" id="PTHR30043:SF1">
    <property type="entry name" value="ABC TRANSPORT SYSTEM PERMEASE PROTEIN P69"/>
    <property type="match status" value="1"/>
</dbReference>
<evidence type="ECO:0000256" key="1">
    <source>
        <dbReference type="ARBA" id="ARBA00004651"/>
    </source>
</evidence>
<feature type="transmembrane region" description="Helical" evidence="7">
    <location>
        <begin position="331"/>
        <end position="351"/>
    </location>
</feature>
<feature type="transmembrane region" description="Helical" evidence="7">
    <location>
        <begin position="102"/>
        <end position="126"/>
    </location>
</feature>
<accession>A0ABX2T193</accession>
<evidence type="ECO:0000313" key="9">
    <source>
        <dbReference type="EMBL" id="NYS46781.1"/>
    </source>
</evidence>
<evidence type="ECO:0000256" key="2">
    <source>
        <dbReference type="ARBA" id="ARBA00022448"/>
    </source>
</evidence>
<organism evidence="9 10">
    <name type="scientific">Gemelliphila palaticanis</name>
    <dbReference type="NCBI Taxonomy" id="81950"/>
    <lineage>
        <taxon>Bacteria</taxon>
        <taxon>Bacillati</taxon>
        <taxon>Bacillota</taxon>
        <taxon>Bacilli</taxon>
        <taxon>Bacillales</taxon>
        <taxon>Gemellaceae</taxon>
        <taxon>Gemelliphila</taxon>
    </lineage>
</organism>
<keyword evidence="5 7" id="KW-1133">Transmembrane helix</keyword>
<feature type="transmembrane region" description="Helical" evidence="7">
    <location>
        <begin position="230"/>
        <end position="251"/>
    </location>
</feature>
<dbReference type="EMBL" id="JACBYF010000002">
    <property type="protein sequence ID" value="NYS46781.1"/>
    <property type="molecule type" value="Genomic_DNA"/>
</dbReference>
<evidence type="ECO:0000259" key="8">
    <source>
        <dbReference type="PROSITE" id="PS50928"/>
    </source>
</evidence>
<evidence type="ECO:0000313" key="10">
    <source>
        <dbReference type="Proteomes" id="UP000531840"/>
    </source>
</evidence>
<keyword evidence="6 7" id="KW-0472">Membrane</keyword>
<feature type="domain" description="ABC transmembrane type-1" evidence="8">
    <location>
        <begin position="327"/>
        <end position="509"/>
    </location>
</feature>
<keyword evidence="3" id="KW-1003">Cell membrane</keyword>
<keyword evidence="10" id="KW-1185">Reference proteome</keyword>
<keyword evidence="2 7" id="KW-0813">Transport</keyword>
<dbReference type="Gene3D" id="1.10.3720.10">
    <property type="entry name" value="MetI-like"/>
    <property type="match status" value="2"/>
</dbReference>
<feature type="transmembrane region" description="Helical" evidence="7">
    <location>
        <begin position="495"/>
        <end position="516"/>
    </location>
</feature>
<dbReference type="PANTHER" id="PTHR30043">
    <property type="entry name" value="PHOSPHONATES TRANSPORT SYSTEM PERMEASE PROTEIN"/>
    <property type="match status" value="1"/>
</dbReference>
<keyword evidence="4 7" id="KW-0812">Transmembrane</keyword>
<evidence type="ECO:0000256" key="6">
    <source>
        <dbReference type="ARBA" id="ARBA00023136"/>
    </source>
</evidence>
<feature type="transmembrane region" description="Helical" evidence="7">
    <location>
        <begin position="12"/>
        <end position="31"/>
    </location>
</feature>
<feature type="transmembrane region" description="Helical" evidence="7">
    <location>
        <begin position="271"/>
        <end position="293"/>
    </location>
</feature>
<proteinExistence type="inferred from homology"/>
<feature type="transmembrane region" description="Helical" evidence="7">
    <location>
        <begin position="191"/>
        <end position="218"/>
    </location>
</feature>
<feature type="transmembrane region" description="Helical" evidence="7">
    <location>
        <begin position="423"/>
        <end position="446"/>
    </location>
</feature>
<comment type="subcellular location">
    <subcellularLocation>
        <location evidence="1 7">Cell membrane</location>
        <topology evidence="1 7">Multi-pass membrane protein</topology>
    </subcellularLocation>
</comment>
<dbReference type="Pfam" id="PF00528">
    <property type="entry name" value="BPD_transp_1"/>
    <property type="match status" value="2"/>
</dbReference>
<dbReference type="SUPFAM" id="SSF161098">
    <property type="entry name" value="MetI-like"/>
    <property type="match status" value="2"/>
</dbReference>
<name>A0ABX2T193_9BACL</name>
<reference evidence="9 10" key="1">
    <citation type="submission" date="2020-07" db="EMBL/GenBank/DDBJ databases">
        <title>MOT database genomes.</title>
        <authorList>
            <person name="Joseph S."/>
            <person name="Aduse-Opoku J."/>
            <person name="Hashim A."/>
            <person name="Wade W."/>
            <person name="Curtis M."/>
        </authorList>
    </citation>
    <scope>NUCLEOTIDE SEQUENCE [LARGE SCALE GENOMIC DNA]</scope>
    <source>
        <strain evidence="9 10">CIP 106318</strain>
    </source>
</reference>
<feature type="transmembrane region" description="Helical" evidence="7">
    <location>
        <begin position="132"/>
        <end position="150"/>
    </location>
</feature>
<feature type="transmembrane region" description="Helical" evidence="7">
    <location>
        <begin position="69"/>
        <end position="90"/>
    </location>
</feature>
<dbReference type="Proteomes" id="UP000531840">
    <property type="component" value="Unassembled WGS sequence"/>
</dbReference>
<protein>
    <submittedName>
        <fullName evidence="9">ABC transporter permease subunit</fullName>
    </submittedName>
</protein>
<comment type="caution">
    <text evidence="9">The sequence shown here is derived from an EMBL/GenBank/DDBJ whole genome shotgun (WGS) entry which is preliminary data.</text>
</comment>
<sequence length="518" mass="59353">MKLKNYIVKNTLKNIIVLGILFSFFYQLSFIDFKNIGYGFSRIGNLFSRMYPFDYTILPNIFLELFDTLVIALISTFLGLITTLIALPFLNNILFNIKIIPLIFSSLFSILRTIPSLIIAAILVSLFSVGNFSGFLTLYIISVLMSAKILKEYTEEIEKKYIDTYISAGFSKLKIYKVAILENMKSKVYSVFFLVLESNIRGASVLGLVGAGGIGQLLWKELNHLRYDRVSIIIIILILTILLTDLFSMLFRKIEFNKNISRKQYFYKKKINNIIFLSLLFLSVYYSFVYLNISGDRFISGFKNLKNMYRGILSPDISYSYKVIMAIYDSLIIAFISTLTAAITSVFLSLLASSNIVGNKLSLFSKLFINIIRTFPPIIIAIIFFRGFGPGYISSFFALYIYTLGVISKMYSDVIETIDSNIVMSIDSMGISRLIGYFKVIFRGYFPEFLSIVLLRFEMNIKNSTILGMVGIGGIGQLLINNIEFRNWERISLILIYLCILIIIIENISYFIRYYLKK</sequence>
<gene>
    <name evidence="9" type="ORF">HZY85_01045</name>
</gene>
<feature type="transmembrane region" description="Helical" evidence="7">
    <location>
        <begin position="391"/>
        <end position="411"/>
    </location>
</feature>
<comment type="similarity">
    <text evidence="7">Belongs to the binding-protein-dependent transport system permease family.</text>
</comment>
<evidence type="ECO:0000256" key="7">
    <source>
        <dbReference type="RuleBase" id="RU363032"/>
    </source>
</evidence>
<evidence type="ECO:0000256" key="4">
    <source>
        <dbReference type="ARBA" id="ARBA00022692"/>
    </source>
</evidence>
<evidence type="ECO:0000256" key="3">
    <source>
        <dbReference type="ARBA" id="ARBA00022475"/>
    </source>
</evidence>
<dbReference type="PROSITE" id="PS50928">
    <property type="entry name" value="ABC_TM1"/>
    <property type="match status" value="2"/>
</dbReference>
<evidence type="ECO:0000256" key="5">
    <source>
        <dbReference type="ARBA" id="ARBA00022989"/>
    </source>
</evidence>